<evidence type="ECO:0000256" key="2">
    <source>
        <dbReference type="SAM" id="Phobius"/>
    </source>
</evidence>
<evidence type="ECO:0000313" key="3">
    <source>
        <dbReference type="EMBL" id="ABU71278.1"/>
    </source>
</evidence>
<dbReference type="KEGG" id="vha:VIBHAR_02316"/>
<sequence>MDACQFKQSTGDERRLQWLAYVYGEQVTGACYGDFGATRCELSRIPSDSTLCTDVDSGEFTQNTLCHGNFEFTGNQCDGGTLFWGTNGPDEPIIPTDPTHDPDDPTGPIEDPSVLPDDSTNTFNKPDVEDEPDVEEPDTDESTDTAVVSAITGLNKDINTALHDLNSDINETQGAIVNELIAVKGSLVDNTQATQEQQINDNKIYNNTKALIQQANGDITTAVNKSTNATKGVREDLQGLGDSIGELGNSLDGIEELLKGSGFNSPYGDDVPEQIFASSDFIAINETIAEKTRSIEDYVDEIKGLVSIGTNFNNGSLSDRSFTVKGTKVDSGLQRFDDVSPYVRPVILFICALIALYILFGQRSK</sequence>
<feature type="compositionally biased region" description="Acidic residues" evidence="1">
    <location>
        <begin position="128"/>
        <end position="143"/>
    </location>
</feature>
<reference evidence="3 4" key="1">
    <citation type="submission" date="2007-08" db="EMBL/GenBank/DDBJ databases">
        <authorList>
            <consortium name="The Vibrio harveyi Genome Sequencing Project"/>
            <person name="Bassler B."/>
            <person name="Clifton S.W."/>
            <person name="Fulton L."/>
            <person name="Delehaunty K."/>
            <person name="Fronick C."/>
            <person name="Harrison M."/>
            <person name="Markivic C."/>
            <person name="Fulton R."/>
            <person name="Tin-Wollam A.-M."/>
            <person name="Shah N."/>
            <person name="Pepin K."/>
            <person name="Nash W."/>
            <person name="Thiruvilangam P."/>
            <person name="Bhonagiri V."/>
            <person name="Waters C."/>
            <person name="Tu K.C."/>
            <person name="Irgon J."/>
            <person name="Wilson R.K."/>
        </authorList>
    </citation>
    <scope>NUCLEOTIDE SEQUENCE [LARGE SCALE GENOMIC DNA]</scope>
    <source>
        <strain evidence="4">ATCC BAA-1116 / BB120</strain>
    </source>
</reference>
<keyword evidence="2" id="KW-1133">Transmembrane helix</keyword>
<accession>A7N0N1</accession>
<dbReference type="Proteomes" id="UP000008152">
    <property type="component" value="Chromosome I"/>
</dbReference>
<evidence type="ECO:0000256" key="1">
    <source>
        <dbReference type="SAM" id="MobiDB-lite"/>
    </source>
</evidence>
<protein>
    <submittedName>
        <fullName evidence="3">Uncharacterized protein</fullName>
    </submittedName>
</protein>
<organism evidence="3 4">
    <name type="scientific">Vibrio campbellii (strain ATCC BAA-1116)</name>
    <dbReference type="NCBI Taxonomy" id="2902295"/>
    <lineage>
        <taxon>Bacteria</taxon>
        <taxon>Pseudomonadati</taxon>
        <taxon>Pseudomonadota</taxon>
        <taxon>Gammaproteobacteria</taxon>
        <taxon>Vibrionales</taxon>
        <taxon>Vibrionaceae</taxon>
        <taxon>Vibrio</taxon>
    </lineage>
</organism>
<evidence type="ECO:0000313" key="4">
    <source>
        <dbReference type="Proteomes" id="UP000008152"/>
    </source>
</evidence>
<dbReference type="AlphaFoldDB" id="A7N0N1"/>
<dbReference type="PATRIC" id="fig|338187.36.peg.2241"/>
<dbReference type="EMBL" id="CP000789">
    <property type="protein sequence ID" value="ABU71278.1"/>
    <property type="molecule type" value="Genomic_DNA"/>
</dbReference>
<feature type="region of interest" description="Disordered" evidence="1">
    <location>
        <begin position="85"/>
        <end position="143"/>
    </location>
</feature>
<keyword evidence="2" id="KW-0472">Membrane</keyword>
<keyword evidence="2" id="KW-0812">Transmembrane</keyword>
<proteinExistence type="predicted"/>
<feature type="transmembrane region" description="Helical" evidence="2">
    <location>
        <begin position="342"/>
        <end position="360"/>
    </location>
</feature>
<name>A7N0N1_VIBC1</name>
<gene>
    <name evidence="3" type="ordered locus">VIBHAR_02316</name>
</gene>